<comment type="caution">
    <text evidence="1">The sequence shown here is derived from an EMBL/GenBank/DDBJ whole genome shotgun (WGS) entry which is preliminary data.</text>
</comment>
<keyword evidence="2" id="KW-1185">Reference proteome</keyword>
<name>A0AA38S4A4_9PEZI</name>
<dbReference type="Proteomes" id="UP001174694">
    <property type="component" value="Unassembled WGS sequence"/>
</dbReference>
<accession>A0AA38S4A4</accession>
<proteinExistence type="predicted"/>
<evidence type="ECO:0000313" key="2">
    <source>
        <dbReference type="Proteomes" id="UP001174694"/>
    </source>
</evidence>
<evidence type="ECO:0000313" key="1">
    <source>
        <dbReference type="EMBL" id="KAJ9156000.1"/>
    </source>
</evidence>
<dbReference type="AlphaFoldDB" id="A0AA38S4A4"/>
<sequence length="237" mass="26565">MKEDIHATQTTGISADEEPEFLALREESQGPISLFRRAELVYLVSDLRNVVIARDGSAHVPLRLGDELPVYMQSFPGGIQSITPTLRPALRDMTNLVGEGGEIARALLLAHGHRGPAGGGISWMTAHVYENEENTLHGIFVDLLRVFLWASDQRGVMRSYAVRRMLELLVADLTITAVVPLPPEVVEHLLGMMQHRLEVIEGNVRRLLSIPRRQWLPDLVASCEEEHRAAEMENDRR</sequence>
<gene>
    <name evidence="1" type="ORF">NKR23_g1454</name>
</gene>
<reference evidence="1" key="1">
    <citation type="submission" date="2022-07" db="EMBL/GenBank/DDBJ databases">
        <title>Fungi with potential for degradation of polypropylene.</title>
        <authorList>
            <person name="Gostincar C."/>
        </authorList>
    </citation>
    <scope>NUCLEOTIDE SEQUENCE</scope>
    <source>
        <strain evidence="1">EXF-13308</strain>
    </source>
</reference>
<dbReference type="EMBL" id="JANBVO010000002">
    <property type="protein sequence ID" value="KAJ9156000.1"/>
    <property type="molecule type" value="Genomic_DNA"/>
</dbReference>
<protein>
    <submittedName>
        <fullName evidence="1">Uncharacterized protein</fullName>
    </submittedName>
</protein>
<organism evidence="1 2">
    <name type="scientific">Pleurostoma richardsiae</name>
    <dbReference type="NCBI Taxonomy" id="41990"/>
    <lineage>
        <taxon>Eukaryota</taxon>
        <taxon>Fungi</taxon>
        <taxon>Dikarya</taxon>
        <taxon>Ascomycota</taxon>
        <taxon>Pezizomycotina</taxon>
        <taxon>Sordariomycetes</taxon>
        <taxon>Sordariomycetidae</taxon>
        <taxon>Calosphaeriales</taxon>
        <taxon>Pleurostomataceae</taxon>
        <taxon>Pleurostoma</taxon>
    </lineage>
</organism>